<keyword evidence="2" id="KW-1185">Reference proteome</keyword>
<evidence type="ECO:0008006" key="3">
    <source>
        <dbReference type="Google" id="ProtNLM"/>
    </source>
</evidence>
<protein>
    <recommendedName>
        <fullName evidence="3">DUF2793 domain-containing protein</fullName>
    </recommendedName>
</protein>
<dbReference type="EMBL" id="BMYJ01000002">
    <property type="protein sequence ID" value="GHC48070.1"/>
    <property type="molecule type" value="Genomic_DNA"/>
</dbReference>
<sequence>MSDQTAILSLPLIMPSQAQKHVTHNEALRLLDVAVQLAVTNRTRTFPPANPTVGERYIISDGAEGAWAGKSAQVAVFTADGWDYVAPKPGWQAYITAEDGVAVFNGAAWSIAGMSSVVSQLGINATADATNRLTISAPATLLNHDGAGHQLKINKTAPAESASLIFQTGFSGRAEIGTMGSDGFSLKVSGDGVSFATALSATSSGQLSLPGGVLANGFSLRDGSDPTKSASFNLSGLTSGTNRSYSLPNTSGELALLSGVQTFTGAKIFAAKIGTAASTSGSAGINLAPGVAPTAPLDGDLWVTTTGVFARVAGANVQLDGAVGGTDLSYTAASRLLASSSGADVVLPLADAGNAGLMAAGDFSKLTGIASGATANSTDAALLSRSNHTGSQPQSTVTNLVADLANKQPLDGDLTALAAVTGTNTIYYRSGIETWSPVAIGANLSFAGGTLSSTGGAVSDGDKGDVVVSANGATWTVESASGNFLVAGSANAQMLGLNATPSPTRRLAVSASETLLAHEGGSHSLLINKSGGASDAVLQLQSAGTARAELGLIGSNAFTLRASPDGSAWNEGLTMASDGGLTIVHPLTFPAQSTPATPVAGNMALFARSVAGRMLPAVIGPSGLDTTIQALLATNRVGMFMPNGNSTTATSFGIAYSTLGTGTTHNFATTNRYARMRGLEYLVTTAATSAVVGFRGAAAQWTVGGSNPGDGGFTSILRWGPATGVATATNRAFAGMGSTSASTDVQPSSLLNIIGMGWDSADANIQMIHNDGSGTATKIDLGSSFPVPITDRSAVYEIALFSPPGPSQSVGYRVTDLLSGAQANGTITTDIPTLGTAITPHSYYSVGGTSSVIGMKIFSHYIETDY</sequence>
<comment type="caution">
    <text evidence="1">The sequence shown here is derived from an EMBL/GenBank/DDBJ whole genome shotgun (WGS) entry which is preliminary data.</text>
</comment>
<evidence type="ECO:0000313" key="1">
    <source>
        <dbReference type="EMBL" id="GHC48070.1"/>
    </source>
</evidence>
<dbReference type="Proteomes" id="UP000638981">
    <property type="component" value="Unassembled WGS sequence"/>
</dbReference>
<organism evidence="1 2">
    <name type="scientific">Neogemmobacter tilapiae</name>
    <dbReference type="NCBI Taxonomy" id="875041"/>
    <lineage>
        <taxon>Bacteria</taxon>
        <taxon>Pseudomonadati</taxon>
        <taxon>Pseudomonadota</taxon>
        <taxon>Alphaproteobacteria</taxon>
        <taxon>Rhodobacterales</taxon>
        <taxon>Paracoccaceae</taxon>
        <taxon>Neogemmobacter</taxon>
    </lineage>
</organism>
<reference evidence="1" key="1">
    <citation type="journal article" date="2014" name="Int. J. Syst. Evol. Microbiol.">
        <title>Complete genome sequence of Corynebacterium casei LMG S-19264T (=DSM 44701T), isolated from a smear-ripened cheese.</title>
        <authorList>
            <consortium name="US DOE Joint Genome Institute (JGI-PGF)"/>
            <person name="Walter F."/>
            <person name="Albersmeier A."/>
            <person name="Kalinowski J."/>
            <person name="Ruckert C."/>
        </authorList>
    </citation>
    <scope>NUCLEOTIDE SEQUENCE</scope>
    <source>
        <strain evidence="1">KCTC 23310</strain>
    </source>
</reference>
<proteinExistence type="predicted"/>
<accession>A0A918WHG8</accession>
<dbReference type="AlphaFoldDB" id="A0A918WHG8"/>
<reference evidence="1" key="2">
    <citation type="submission" date="2020-09" db="EMBL/GenBank/DDBJ databases">
        <authorList>
            <person name="Sun Q."/>
            <person name="Kim S."/>
        </authorList>
    </citation>
    <scope>NUCLEOTIDE SEQUENCE</scope>
    <source>
        <strain evidence="1">KCTC 23310</strain>
    </source>
</reference>
<dbReference type="InterPro" id="IPR021251">
    <property type="entry name" value="DUF2793"/>
</dbReference>
<evidence type="ECO:0000313" key="2">
    <source>
        <dbReference type="Proteomes" id="UP000638981"/>
    </source>
</evidence>
<gene>
    <name evidence="1" type="ORF">GCM10007315_07500</name>
</gene>
<name>A0A918WHG8_9RHOB</name>
<dbReference type="RefSeq" id="WP_189410287.1">
    <property type="nucleotide sequence ID" value="NZ_BMYJ01000002.1"/>
</dbReference>
<dbReference type="Pfam" id="PF10983">
    <property type="entry name" value="DUF2793"/>
    <property type="match status" value="1"/>
</dbReference>